<dbReference type="EMBL" id="BMAT01008736">
    <property type="protein sequence ID" value="GFR91608.1"/>
    <property type="molecule type" value="Genomic_DNA"/>
</dbReference>
<dbReference type="GO" id="GO:0030247">
    <property type="term" value="F:polysaccharide binding"/>
    <property type="evidence" value="ECO:0007669"/>
    <property type="project" value="TreeGrafter"/>
</dbReference>
<evidence type="ECO:0000256" key="1">
    <source>
        <dbReference type="SAM" id="MobiDB-lite"/>
    </source>
</evidence>
<name>A0AAV4H3J5_9GAST</name>
<dbReference type="GO" id="GO:0098609">
    <property type="term" value="P:cell-cell adhesion"/>
    <property type="evidence" value="ECO:0007669"/>
    <property type="project" value="TreeGrafter"/>
</dbReference>
<protein>
    <submittedName>
        <fullName evidence="4">Agglutinin</fullName>
    </submittedName>
</protein>
<reference evidence="4 5" key="1">
    <citation type="journal article" date="2021" name="Elife">
        <title>Chloroplast acquisition without the gene transfer in kleptoplastic sea slugs, Plakobranchus ocellatus.</title>
        <authorList>
            <person name="Maeda T."/>
            <person name="Takahashi S."/>
            <person name="Yoshida T."/>
            <person name="Shimamura S."/>
            <person name="Takaki Y."/>
            <person name="Nagai Y."/>
            <person name="Toyoda A."/>
            <person name="Suzuki Y."/>
            <person name="Arimoto A."/>
            <person name="Ishii H."/>
            <person name="Satoh N."/>
            <person name="Nishiyama T."/>
            <person name="Hasebe M."/>
            <person name="Maruyama T."/>
            <person name="Minagawa J."/>
            <person name="Obokata J."/>
            <person name="Shigenobu S."/>
        </authorList>
    </citation>
    <scope>NUCLEOTIDE SEQUENCE [LARGE SCALE GENOMIC DNA]</scope>
</reference>
<evidence type="ECO:0000259" key="3">
    <source>
        <dbReference type="Pfam" id="PF09458"/>
    </source>
</evidence>
<feature type="compositionally biased region" description="Basic and acidic residues" evidence="1">
    <location>
        <begin position="133"/>
        <end position="155"/>
    </location>
</feature>
<evidence type="ECO:0000313" key="4">
    <source>
        <dbReference type="EMBL" id="GFR91608.1"/>
    </source>
</evidence>
<evidence type="ECO:0000313" key="5">
    <source>
        <dbReference type="Proteomes" id="UP000762676"/>
    </source>
</evidence>
<dbReference type="GO" id="GO:0045335">
    <property type="term" value="C:phagocytic vesicle"/>
    <property type="evidence" value="ECO:0007669"/>
    <property type="project" value="TreeGrafter"/>
</dbReference>
<dbReference type="AlphaFoldDB" id="A0AAV4H3J5"/>
<dbReference type="GO" id="GO:0098636">
    <property type="term" value="C:protein complex involved in cell adhesion"/>
    <property type="evidence" value="ECO:0007669"/>
    <property type="project" value="TreeGrafter"/>
</dbReference>
<keyword evidence="5" id="KW-1185">Reference proteome</keyword>
<dbReference type="GO" id="GO:0009986">
    <property type="term" value="C:cell surface"/>
    <property type="evidence" value="ECO:0007669"/>
    <property type="project" value="TreeGrafter"/>
</dbReference>
<dbReference type="InterPro" id="IPR037221">
    <property type="entry name" value="H-type_lectin_dom_sf"/>
</dbReference>
<dbReference type="InterPro" id="IPR052487">
    <property type="entry name" value="Galactose-binding_lectin"/>
</dbReference>
<dbReference type="PANTHER" id="PTHR46938">
    <property type="entry name" value="DISCOIDIN-1 SUBUNIT A-RELATED-RELATED"/>
    <property type="match status" value="1"/>
</dbReference>
<sequence length="341" mass="37729">MTSKMAAALLVLLKLKVVYITPSYQSVFNSTPISARHRIFYTETQTTKATMFKLTFLLHCLVASLPTLCAGSRLSLATTPEFLTKDITKTLTLRCSLFDTVPTTNGTAENVKYVTSILVTRNSDSERVAMIDDRSGDAQAETDHDSITVKGDVSHSDSPVSPISERAYLEIVWTHPGFNQTGGYTCEINAVDLQGHTVVFVTSAEIGLVTATDQDMLDELVRLETEDQTMKAKLASLEASLSTLQAPHAEEGVVQCGDSGNWHRNGNGRYMYKDVRFRKPYVTAPPMISLAINTLDAHRDANLRIHAAVLNVNKQGFRVQCETWDDSYVYTMSVRWTSMVA</sequence>
<accession>A0AAV4H3J5</accession>
<gene>
    <name evidence="4" type="ORF">ElyMa_004332700</name>
</gene>
<organism evidence="4 5">
    <name type="scientific">Elysia marginata</name>
    <dbReference type="NCBI Taxonomy" id="1093978"/>
    <lineage>
        <taxon>Eukaryota</taxon>
        <taxon>Metazoa</taxon>
        <taxon>Spiralia</taxon>
        <taxon>Lophotrochozoa</taxon>
        <taxon>Mollusca</taxon>
        <taxon>Gastropoda</taxon>
        <taxon>Heterobranchia</taxon>
        <taxon>Euthyneura</taxon>
        <taxon>Panpulmonata</taxon>
        <taxon>Sacoglossa</taxon>
        <taxon>Placobranchoidea</taxon>
        <taxon>Plakobranchidae</taxon>
        <taxon>Elysia</taxon>
    </lineage>
</organism>
<dbReference type="Gene3D" id="2.60.40.2080">
    <property type="match status" value="1"/>
</dbReference>
<dbReference type="Pfam" id="PF09458">
    <property type="entry name" value="H_lectin"/>
    <property type="match status" value="1"/>
</dbReference>
<dbReference type="GO" id="GO:0070492">
    <property type="term" value="F:oligosaccharide binding"/>
    <property type="evidence" value="ECO:0007669"/>
    <property type="project" value="TreeGrafter"/>
</dbReference>
<dbReference type="GO" id="GO:0046871">
    <property type="term" value="F:N-acetylgalactosamine binding"/>
    <property type="evidence" value="ECO:0007669"/>
    <property type="project" value="TreeGrafter"/>
</dbReference>
<dbReference type="InterPro" id="IPR019019">
    <property type="entry name" value="H-type_lectin_domain"/>
</dbReference>
<comment type="caution">
    <text evidence="4">The sequence shown here is derived from an EMBL/GenBank/DDBJ whole genome shotgun (WGS) entry which is preliminary data.</text>
</comment>
<proteinExistence type="predicted"/>
<keyword evidence="2" id="KW-0732">Signal</keyword>
<dbReference type="SUPFAM" id="SSF141086">
    <property type="entry name" value="Agglutinin HPA-like"/>
    <property type="match status" value="1"/>
</dbReference>
<dbReference type="Proteomes" id="UP000762676">
    <property type="component" value="Unassembled WGS sequence"/>
</dbReference>
<feature type="chain" id="PRO_5043988494" evidence="2">
    <location>
        <begin position="21"/>
        <end position="341"/>
    </location>
</feature>
<feature type="region of interest" description="Disordered" evidence="1">
    <location>
        <begin position="133"/>
        <end position="159"/>
    </location>
</feature>
<feature type="signal peptide" evidence="2">
    <location>
        <begin position="1"/>
        <end position="20"/>
    </location>
</feature>
<feature type="domain" description="H-type lectin" evidence="3">
    <location>
        <begin position="273"/>
        <end position="337"/>
    </location>
</feature>
<evidence type="ECO:0000256" key="2">
    <source>
        <dbReference type="SAM" id="SignalP"/>
    </source>
</evidence>